<evidence type="ECO:0000256" key="5">
    <source>
        <dbReference type="SAM" id="Coils"/>
    </source>
</evidence>
<dbReference type="PANTHER" id="PTHR24200">
    <property type="entry name" value="TOUCAN, ISOFORM A"/>
    <property type="match status" value="1"/>
</dbReference>
<proteinExistence type="inferred from homology"/>
<reference evidence="7" key="1">
    <citation type="submission" date="2025-08" db="UniProtKB">
        <authorList>
            <consortium name="Ensembl"/>
        </authorList>
    </citation>
    <scope>IDENTIFICATION</scope>
</reference>
<feature type="compositionally biased region" description="Low complexity" evidence="6">
    <location>
        <begin position="668"/>
        <end position="682"/>
    </location>
</feature>
<keyword evidence="4" id="KW-0539">Nucleus</keyword>
<evidence type="ECO:0008006" key="9">
    <source>
        <dbReference type="Google" id="ProtNLM"/>
    </source>
</evidence>
<dbReference type="GO" id="GO:0005634">
    <property type="term" value="C:nucleus"/>
    <property type="evidence" value="ECO:0007669"/>
    <property type="project" value="UniProtKB-SubCell"/>
</dbReference>
<keyword evidence="3 5" id="KW-0175">Coiled coil</keyword>
<feature type="compositionally biased region" description="Polar residues" evidence="6">
    <location>
        <begin position="812"/>
        <end position="837"/>
    </location>
</feature>
<feature type="region of interest" description="Disordered" evidence="6">
    <location>
        <begin position="1312"/>
        <end position="1345"/>
    </location>
</feature>
<evidence type="ECO:0000256" key="1">
    <source>
        <dbReference type="ARBA" id="ARBA00004123"/>
    </source>
</evidence>
<feature type="region of interest" description="Disordered" evidence="6">
    <location>
        <begin position="702"/>
        <end position="732"/>
    </location>
</feature>
<evidence type="ECO:0000256" key="2">
    <source>
        <dbReference type="ARBA" id="ARBA00007585"/>
    </source>
</evidence>
<name>A0A8C6SUN7_9GOBI</name>
<comment type="subcellular location">
    <subcellularLocation>
        <location evidence="1">Nucleus</location>
    </subcellularLocation>
</comment>
<feature type="compositionally biased region" description="Low complexity" evidence="6">
    <location>
        <begin position="963"/>
        <end position="972"/>
    </location>
</feature>
<feature type="compositionally biased region" description="Pro residues" evidence="6">
    <location>
        <begin position="1332"/>
        <end position="1345"/>
    </location>
</feature>
<evidence type="ECO:0000256" key="4">
    <source>
        <dbReference type="ARBA" id="ARBA00023242"/>
    </source>
</evidence>
<organism evidence="7 8">
    <name type="scientific">Neogobius melanostomus</name>
    <name type="common">round goby</name>
    <dbReference type="NCBI Taxonomy" id="47308"/>
    <lineage>
        <taxon>Eukaryota</taxon>
        <taxon>Metazoa</taxon>
        <taxon>Chordata</taxon>
        <taxon>Craniata</taxon>
        <taxon>Vertebrata</taxon>
        <taxon>Euteleostomi</taxon>
        <taxon>Actinopterygii</taxon>
        <taxon>Neopterygii</taxon>
        <taxon>Teleostei</taxon>
        <taxon>Neoteleostei</taxon>
        <taxon>Acanthomorphata</taxon>
        <taxon>Gobiaria</taxon>
        <taxon>Gobiiformes</taxon>
        <taxon>Gobioidei</taxon>
        <taxon>Gobiidae</taxon>
        <taxon>Benthophilinae</taxon>
        <taxon>Neogobiini</taxon>
        <taxon>Neogobius</taxon>
    </lineage>
</organism>
<feature type="region of interest" description="Disordered" evidence="6">
    <location>
        <begin position="745"/>
        <end position="871"/>
    </location>
</feature>
<feature type="compositionally biased region" description="Polar residues" evidence="6">
    <location>
        <begin position="770"/>
        <end position="797"/>
    </location>
</feature>
<dbReference type="Proteomes" id="UP000694523">
    <property type="component" value="Unplaced"/>
</dbReference>
<dbReference type="Ensembl" id="ENSNMLT00000012007.1">
    <property type="protein sequence ID" value="ENSNMLP00000010614.1"/>
    <property type="gene ID" value="ENSNMLG00000007309.1"/>
</dbReference>
<reference evidence="7" key="2">
    <citation type="submission" date="2025-09" db="UniProtKB">
        <authorList>
            <consortium name="Ensembl"/>
        </authorList>
    </citation>
    <scope>IDENTIFICATION</scope>
</reference>
<feature type="region of interest" description="Disordered" evidence="6">
    <location>
        <begin position="1275"/>
        <end position="1298"/>
    </location>
</feature>
<evidence type="ECO:0000313" key="8">
    <source>
        <dbReference type="Proteomes" id="UP000694523"/>
    </source>
</evidence>
<dbReference type="GO" id="GO:0008017">
    <property type="term" value="F:microtubule binding"/>
    <property type="evidence" value="ECO:0007669"/>
    <property type="project" value="TreeGrafter"/>
</dbReference>
<feature type="compositionally biased region" description="Basic and acidic residues" evidence="6">
    <location>
        <begin position="802"/>
        <end position="811"/>
    </location>
</feature>
<feature type="compositionally biased region" description="Low complexity" evidence="6">
    <location>
        <begin position="1276"/>
        <end position="1289"/>
    </location>
</feature>
<feature type="compositionally biased region" description="Polar residues" evidence="6">
    <location>
        <begin position="714"/>
        <end position="724"/>
    </location>
</feature>
<evidence type="ECO:0000256" key="3">
    <source>
        <dbReference type="ARBA" id="ARBA00023054"/>
    </source>
</evidence>
<sequence>MQNQRFESSWNSTMSEENFNLPCEHQAAAPLFLANRGRLLDIDGTYSLSLTPDSASCNFNLCESGDSSGINPLSTDGPIMQQGDALSQRSLSSVLDPSFITTSDNGSIYLWGDTFSILSNQHSDEALKSAAVSPDSVEMSSCGTSCRGSVDLSFSSGEMVVRSNSSVLEDQAALFVVSSFEESAALVVTSPADTKSLLSPMSEQDGAGSHAFLGRTFEYGDMAQLPCEEDLAMFNPSMALPGEKGVGTTFLCENSPADCANEARFISPGTEILNQSNAPEMPDQDISDRPTCAAQDKDREMAMREKPAAALVVSPFTNCAESKLILTSACGREGAGEHVENHPCLGMTFAVGDNIELSSEEDAPMCKSSSALPGEKASLHATFLCENSPADCANEAQFICSSQAEILSETYTHGTPVQAVTFDGSLYMSQDADIWTSTPLQNIRSNMPSLPSFTASPCTVNTDSPALRPVLRKRNPVTPKQIEGNLSISDGKVTKMEISKFPKSDLSRLKCKREAASSSALLDKPLQMNNKQEGHKVGSFKPSPTRSFSGLASPLSKAVHNSQRRNNSGANEDQINQQKSPISNEVQRGCKTLAGTSAVLCSPASPDAGEGTSSQTNTVPKAHSANATFCYRENSPLKSNKTAPKPTPKKDVPDKIKNLKSGHEKSVPKTPKSSPCTSSESATTMSRLLKMAKPCKLSDSLTLSKTENLKRQSKPASQDNSQSRAGGAMESMETNCRNVKKIGLLADPPKSSTASCRTDPNARVHGQPSPMKTTPLNKQRLGTSGRENCRTTATFGTPLSKKPTDSQKATRETSVAASPSARTKPASSQRLQTTPPRSSLMGPPLTPVPRLQQRKVFGSRNQSESAARSETCDGARAAQVSGVALKRATPYKVPIFKARLTTTPAKSSIPGTTTRNSVLTTSCKAASTVRGLPNAGHISLPKRTTTAKLIRPSASVDKGKAGAGARLQQQQGERNSSRPQQGTGGARDAGLARVTEVQHLQTQLTQSNNRSEALAVVLQQTLDQRDEAVRQSRGLSQELQELRGELMHTVNMSEGLAQEKEALKASLQEALEQVQAQHQRDLLELEERLREQHQIETSAALQRFQEEAERSRERLQLQLEELSAAHEVAKQDLETSHSCQLQSVRQQHQLSLQDFRDAHALELQTLNQSLKAADMVFSEKIRDLTRENAALTERLAEEENRNRDLSQDSHMVYLEREMESLKVVLEMKTEQLHQQEKKLMEVDKLAEKNVWLGESLRKVQQENEDLMARMERHAALSRQLSSEQTQLQESLHKESKVNKRLSMENEELLWKLHNGDLSGSTPPSPFKLQSPRKPPLFSSPPVSPR</sequence>
<dbReference type="InterPro" id="IPR051293">
    <property type="entry name" value="MTUS1/CCDC69"/>
</dbReference>
<evidence type="ECO:0000256" key="6">
    <source>
        <dbReference type="SAM" id="MobiDB-lite"/>
    </source>
</evidence>
<accession>A0A8C6SUN7</accession>
<protein>
    <recommendedName>
        <fullName evidence="9">Microtubule-associated tumor suppressor 1</fullName>
    </recommendedName>
</protein>
<dbReference type="GO" id="GO:0005737">
    <property type="term" value="C:cytoplasm"/>
    <property type="evidence" value="ECO:0007669"/>
    <property type="project" value="TreeGrafter"/>
</dbReference>
<feature type="compositionally biased region" description="Polar residues" evidence="6">
    <location>
        <begin position="859"/>
        <end position="868"/>
    </location>
</feature>
<feature type="region of interest" description="Disordered" evidence="6">
    <location>
        <begin position="631"/>
        <end position="682"/>
    </location>
</feature>
<feature type="region of interest" description="Disordered" evidence="6">
    <location>
        <begin position="934"/>
        <end position="989"/>
    </location>
</feature>
<keyword evidence="8" id="KW-1185">Reference proteome</keyword>
<comment type="similarity">
    <text evidence="2">Belongs to the MTUS1 family.</text>
</comment>
<feature type="compositionally biased region" description="Basic and acidic residues" evidence="6">
    <location>
        <begin position="648"/>
        <end position="667"/>
    </location>
</feature>
<feature type="compositionally biased region" description="Polar residues" evidence="6">
    <location>
        <begin position="559"/>
        <end position="585"/>
    </location>
</feature>
<evidence type="ECO:0000313" key="7">
    <source>
        <dbReference type="Ensembl" id="ENSNMLP00000010614.1"/>
    </source>
</evidence>
<feature type="region of interest" description="Disordered" evidence="6">
    <location>
        <begin position="520"/>
        <end position="585"/>
    </location>
</feature>
<dbReference type="PANTHER" id="PTHR24200:SF7">
    <property type="entry name" value="MICROTUBULE-ASSOCIATED TUMOR SUPPRESSOR 1"/>
    <property type="match status" value="1"/>
</dbReference>
<feature type="coiled-coil region" evidence="5">
    <location>
        <begin position="1025"/>
        <end position="1132"/>
    </location>
</feature>